<accession>A0ABW2JRL0</accession>
<dbReference type="EMBL" id="JBHTCF010000013">
    <property type="protein sequence ID" value="MFC7307972.1"/>
    <property type="molecule type" value="Genomic_DNA"/>
</dbReference>
<dbReference type="PANTHER" id="PTHR30353:SF0">
    <property type="entry name" value="TRANSMEMBRANE PROTEIN"/>
    <property type="match status" value="1"/>
</dbReference>
<feature type="transmembrane region" description="Helical" evidence="7">
    <location>
        <begin position="143"/>
        <end position="168"/>
    </location>
</feature>
<feature type="transmembrane region" description="Helical" evidence="7">
    <location>
        <begin position="58"/>
        <end position="79"/>
    </location>
</feature>
<comment type="caution">
    <text evidence="9">The sequence shown here is derived from an EMBL/GenBank/DDBJ whole genome shotgun (WGS) entry which is preliminary data.</text>
</comment>
<evidence type="ECO:0000259" key="8">
    <source>
        <dbReference type="Pfam" id="PF09335"/>
    </source>
</evidence>
<sequence length="229" mass="24332">MAEWLERYVALLQNLLDSPWIWLLIFATAALDALLPFMPSETTVVMAAVLIGADPGRLVLLTVLAAAGALAGDLGGYAIGRRAGPRIIALLLRGARGRRRHQWARTAVARHAPLLIMAGRYVPGGRVVTGLTTGGLRYPVRRFLLYDAIGASIWAVLSVTIGWLGGAAFAGRPVYGLLVSLGAVTLLTAAVECARRWRGRRTLSMQTDESVIIATSHPGGVVGSKSKVS</sequence>
<proteinExistence type="inferred from homology"/>
<comment type="subcellular location">
    <subcellularLocation>
        <location evidence="1 7">Cell membrane</location>
        <topology evidence="1 7">Multi-pass membrane protein</topology>
    </subcellularLocation>
</comment>
<dbReference type="InterPro" id="IPR032818">
    <property type="entry name" value="DedA-like"/>
</dbReference>
<feature type="transmembrane region" description="Helical" evidence="7">
    <location>
        <begin position="174"/>
        <end position="194"/>
    </location>
</feature>
<organism evidence="9 10">
    <name type="scientific">Streptomyces monticola</name>
    <dbReference type="NCBI Taxonomy" id="2666263"/>
    <lineage>
        <taxon>Bacteria</taxon>
        <taxon>Bacillati</taxon>
        <taxon>Actinomycetota</taxon>
        <taxon>Actinomycetes</taxon>
        <taxon>Kitasatosporales</taxon>
        <taxon>Streptomycetaceae</taxon>
        <taxon>Streptomyces</taxon>
    </lineage>
</organism>
<reference evidence="10" key="1">
    <citation type="journal article" date="2019" name="Int. J. Syst. Evol. Microbiol.">
        <title>The Global Catalogue of Microorganisms (GCM) 10K type strain sequencing project: providing services to taxonomists for standard genome sequencing and annotation.</title>
        <authorList>
            <consortium name="The Broad Institute Genomics Platform"/>
            <consortium name="The Broad Institute Genome Sequencing Center for Infectious Disease"/>
            <person name="Wu L."/>
            <person name="Ma J."/>
        </authorList>
    </citation>
    <scope>NUCLEOTIDE SEQUENCE [LARGE SCALE GENOMIC DNA]</scope>
    <source>
        <strain evidence="10">SYNS20</strain>
    </source>
</reference>
<evidence type="ECO:0000256" key="6">
    <source>
        <dbReference type="ARBA" id="ARBA00023136"/>
    </source>
</evidence>
<evidence type="ECO:0000256" key="5">
    <source>
        <dbReference type="ARBA" id="ARBA00022989"/>
    </source>
</evidence>
<gene>
    <name evidence="9" type="ORF">ACFQVC_27555</name>
</gene>
<name>A0ABW2JRL0_9ACTN</name>
<keyword evidence="4 7" id="KW-0812">Transmembrane</keyword>
<protein>
    <submittedName>
        <fullName evidence="9">DedA family protein</fullName>
    </submittedName>
</protein>
<dbReference type="RefSeq" id="WP_381835519.1">
    <property type="nucleotide sequence ID" value="NZ_JBHTCF010000013.1"/>
</dbReference>
<keyword evidence="6 7" id="KW-0472">Membrane</keyword>
<dbReference type="Pfam" id="PF09335">
    <property type="entry name" value="VTT_dom"/>
    <property type="match status" value="1"/>
</dbReference>
<keyword evidence="3 7" id="KW-1003">Cell membrane</keyword>
<keyword evidence="10" id="KW-1185">Reference proteome</keyword>
<dbReference type="Proteomes" id="UP001596523">
    <property type="component" value="Unassembled WGS sequence"/>
</dbReference>
<evidence type="ECO:0000256" key="3">
    <source>
        <dbReference type="ARBA" id="ARBA00022475"/>
    </source>
</evidence>
<feature type="domain" description="VTT" evidence="8">
    <location>
        <begin position="39"/>
        <end position="163"/>
    </location>
</feature>
<evidence type="ECO:0000256" key="2">
    <source>
        <dbReference type="ARBA" id="ARBA00010792"/>
    </source>
</evidence>
<evidence type="ECO:0000256" key="4">
    <source>
        <dbReference type="ARBA" id="ARBA00022692"/>
    </source>
</evidence>
<comment type="similarity">
    <text evidence="2 7">Belongs to the DedA family.</text>
</comment>
<evidence type="ECO:0000313" key="10">
    <source>
        <dbReference type="Proteomes" id="UP001596523"/>
    </source>
</evidence>
<evidence type="ECO:0000313" key="9">
    <source>
        <dbReference type="EMBL" id="MFC7307972.1"/>
    </source>
</evidence>
<keyword evidence="5 7" id="KW-1133">Transmembrane helix</keyword>
<feature type="transmembrane region" description="Helical" evidence="7">
    <location>
        <begin position="20"/>
        <end position="38"/>
    </location>
</feature>
<evidence type="ECO:0000256" key="7">
    <source>
        <dbReference type="RuleBase" id="RU367016"/>
    </source>
</evidence>
<dbReference type="PANTHER" id="PTHR30353">
    <property type="entry name" value="INNER MEMBRANE PROTEIN DEDA-RELATED"/>
    <property type="match status" value="1"/>
</dbReference>
<dbReference type="InterPro" id="IPR032816">
    <property type="entry name" value="VTT_dom"/>
</dbReference>
<evidence type="ECO:0000256" key="1">
    <source>
        <dbReference type="ARBA" id="ARBA00004651"/>
    </source>
</evidence>